<dbReference type="RefSeq" id="XP_030992347.1">
    <property type="nucleotide sequence ID" value="XM_031143217.1"/>
</dbReference>
<keyword evidence="3" id="KW-0472">Membrane</keyword>
<feature type="region of interest" description="Disordered" evidence="2">
    <location>
        <begin position="424"/>
        <end position="472"/>
    </location>
</feature>
<dbReference type="GeneID" id="41975817"/>
<evidence type="ECO:0000313" key="4">
    <source>
        <dbReference type="EMBL" id="TPX10636.1"/>
    </source>
</evidence>
<keyword evidence="3" id="KW-0812">Transmembrane</keyword>
<gene>
    <name evidence="4" type="ORF">E0L32_008370</name>
</gene>
<evidence type="ECO:0000256" key="1">
    <source>
        <dbReference type="SAM" id="Coils"/>
    </source>
</evidence>
<feature type="compositionally biased region" description="Acidic residues" evidence="2">
    <location>
        <begin position="514"/>
        <end position="531"/>
    </location>
</feature>
<dbReference type="EMBL" id="SKBQ01000055">
    <property type="protein sequence ID" value="TPX10636.1"/>
    <property type="molecule type" value="Genomic_DNA"/>
</dbReference>
<feature type="region of interest" description="Disordered" evidence="2">
    <location>
        <begin position="1"/>
        <end position="59"/>
    </location>
</feature>
<feature type="region of interest" description="Disordered" evidence="2">
    <location>
        <begin position="82"/>
        <end position="120"/>
    </location>
</feature>
<feature type="compositionally biased region" description="Low complexity" evidence="2">
    <location>
        <begin position="431"/>
        <end position="441"/>
    </location>
</feature>
<feature type="compositionally biased region" description="Basic and acidic residues" evidence="2">
    <location>
        <begin position="452"/>
        <end position="464"/>
    </location>
</feature>
<feature type="compositionally biased region" description="Basic and acidic residues" evidence="2">
    <location>
        <begin position="8"/>
        <end position="22"/>
    </location>
</feature>
<dbReference type="Proteomes" id="UP000319257">
    <property type="component" value="Unassembled WGS sequence"/>
</dbReference>
<dbReference type="AlphaFoldDB" id="A0A507AV95"/>
<feature type="region of interest" description="Disordered" evidence="2">
    <location>
        <begin position="500"/>
        <end position="554"/>
    </location>
</feature>
<organism evidence="4 5">
    <name type="scientific">Thyridium curvatum</name>
    <dbReference type="NCBI Taxonomy" id="1093900"/>
    <lineage>
        <taxon>Eukaryota</taxon>
        <taxon>Fungi</taxon>
        <taxon>Dikarya</taxon>
        <taxon>Ascomycota</taxon>
        <taxon>Pezizomycotina</taxon>
        <taxon>Sordariomycetes</taxon>
        <taxon>Sordariomycetidae</taxon>
        <taxon>Thyridiales</taxon>
        <taxon>Thyridiaceae</taxon>
        <taxon>Thyridium</taxon>
    </lineage>
</organism>
<comment type="caution">
    <text evidence="4">The sequence shown here is derived from an EMBL/GenBank/DDBJ whole genome shotgun (WGS) entry which is preliminary data.</text>
</comment>
<protein>
    <submittedName>
        <fullName evidence="4">Uncharacterized protein</fullName>
    </submittedName>
</protein>
<feature type="compositionally biased region" description="Acidic residues" evidence="2">
    <location>
        <begin position="105"/>
        <end position="114"/>
    </location>
</feature>
<sequence length="653" mass="74084">MEESTNIDMREHEEVEVEKYEYESEGLSPQAALAQETSHISDDEDEDEEPDHGLTNAISAKGWFKKPRARYLLGSPGLSPRRAGGFGGLASPTGSAASGYSREELEGDGPDAPDETLPPLFPVEGREWLMGKVSTFVVESMSIRDGILDRIRGHVNEEDYESIKKLLGKISQKIMELEPDVEEASRILPETKSDSMRKQSGSRARSETEDFGGHETLEALVEDRDHWKHTAEAWEGKYHDMAGKHASMIRKHERRKAKSDAGSSVEDRETNIHFQVKDRLIEDLQKELISSRATIQELKDTVRMQRKQLHLEAESSKELSALAADLEAETKRSYYGLDITGQGDDRRTVSDSQVLAEALNEEEQEAVIARSEEKKKLKERLKQLRREIAERDAASIDPLGPHFAILNRETELMAGLEKLLPKRVSPEAEAEVTTPAETDPAQAEPYAEIEDGDRYGKGSEKPDAQPEEDEVERLERLVALEQDNEALRLEVEKLNDQLDEARWESRHEAAPPSPEDETMGQIFDDDLEEAETQSTSTKADGAPAPAGETGARSPPRRATVYSLCFLAIFAMYNIVVYIANQEERKIWLKANRSWTRPYLIGLLERRPRPWWLGLDIDERLVFQPWMGSMGWMSWVGVVMEFIHGWYYPREQLW</sequence>
<keyword evidence="5" id="KW-1185">Reference proteome</keyword>
<keyword evidence="3" id="KW-1133">Transmembrane helix</keyword>
<feature type="compositionally biased region" description="Basic and acidic residues" evidence="2">
    <location>
        <begin position="204"/>
        <end position="213"/>
    </location>
</feature>
<feature type="region of interest" description="Disordered" evidence="2">
    <location>
        <begin position="181"/>
        <end position="213"/>
    </location>
</feature>
<reference evidence="4 5" key="1">
    <citation type="submission" date="2019-06" db="EMBL/GenBank/DDBJ databases">
        <title>Draft genome sequence of the filamentous fungus Phialemoniopsis curvata isolated from diesel fuel.</title>
        <authorList>
            <person name="Varaljay V.A."/>
            <person name="Lyon W.J."/>
            <person name="Crouch A.L."/>
            <person name="Drake C.E."/>
            <person name="Hollomon J.M."/>
            <person name="Nadeau L.J."/>
            <person name="Nunn H.S."/>
            <person name="Stevenson B.S."/>
            <person name="Bojanowski C.L."/>
            <person name="Crookes-Goodson W.J."/>
        </authorList>
    </citation>
    <scope>NUCLEOTIDE SEQUENCE [LARGE SCALE GENOMIC DNA]</scope>
    <source>
        <strain evidence="4 5">D216</strain>
    </source>
</reference>
<feature type="coiled-coil region" evidence="1">
    <location>
        <begin position="360"/>
        <end position="394"/>
    </location>
</feature>
<feature type="compositionally biased region" description="Basic and acidic residues" evidence="2">
    <location>
        <begin position="500"/>
        <end position="509"/>
    </location>
</feature>
<keyword evidence="1" id="KW-0175">Coiled coil</keyword>
<name>A0A507AV95_9PEZI</name>
<evidence type="ECO:0000313" key="5">
    <source>
        <dbReference type="Proteomes" id="UP000319257"/>
    </source>
</evidence>
<feature type="compositionally biased region" description="Basic and acidic residues" evidence="2">
    <location>
        <begin position="183"/>
        <end position="197"/>
    </location>
</feature>
<feature type="transmembrane region" description="Helical" evidence="3">
    <location>
        <begin position="560"/>
        <end position="579"/>
    </location>
</feature>
<accession>A0A507AV95</accession>
<evidence type="ECO:0000256" key="3">
    <source>
        <dbReference type="SAM" id="Phobius"/>
    </source>
</evidence>
<evidence type="ECO:0000256" key="2">
    <source>
        <dbReference type="SAM" id="MobiDB-lite"/>
    </source>
</evidence>
<dbReference type="InParanoid" id="A0A507AV95"/>
<proteinExistence type="predicted"/>